<dbReference type="SUPFAM" id="SSF51206">
    <property type="entry name" value="cAMP-binding domain-like"/>
    <property type="match status" value="1"/>
</dbReference>
<dbReference type="Proteomes" id="UP000293925">
    <property type="component" value="Unassembled WGS sequence"/>
</dbReference>
<evidence type="ECO:0000259" key="1">
    <source>
        <dbReference type="PROSITE" id="PS50042"/>
    </source>
</evidence>
<evidence type="ECO:0000313" key="3">
    <source>
        <dbReference type="Proteomes" id="UP000293925"/>
    </source>
</evidence>
<name>A0A4R0PZU7_9SPHI</name>
<protein>
    <submittedName>
        <fullName evidence="2">Crp/Fnr family transcriptional regulator</fullName>
    </submittedName>
</protein>
<evidence type="ECO:0000313" key="2">
    <source>
        <dbReference type="EMBL" id="TCD28800.1"/>
    </source>
</evidence>
<dbReference type="AlphaFoldDB" id="A0A4R0PZU7"/>
<dbReference type="InterPro" id="IPR014710">
    <property type="entry name" value="RmlC-like_jellyroll"/>
</dbReference>
<proteinExistence type="predicted"/>
<dbReference type="Gene3D" id="2.60.120.10">
    <property type="entry name" value="Jelly Rolls"/>
    <property type="match status" value="1"/>
</dbReference>
<dbReference type="PROSITE" id="PS50042">
    <property type="entry name" value="CNMP_BINDING_3"/>
    <property type="match status" value="1"/>
</dbReference>
<sequence>MHPLYNYINKYSSTLISKEDFNNVKSHFIYKKLKKKQYLLQEGEVCKYFAFILKGAMRQYHMDEKGVERMVNLYVENWWAGDRESFIVGTPSIYNVDAWEDCEVLLITSEASQRLSRDCQAFNEMLLKLGDRSNIATQRRITSISYSAEKRYKCFVENYPFFVNRFPQHIIASYLGITKDTLSRVLKKATKKVDIDKVGIKDI</sequence>
<organism evidence="2 3">
    <name type="scientific">Pedobacter psychrodurus</name>
    <dbReference type="NCBI Taxonomy" id="2530456"/>
    <lineage>
        <taxon>Bacteria</taxon>
        <taxon>Pseudomonadati</taxon>
        <taxon>Bacteroidota</taxon>
        <taxon>Sphingobacteriia</taxon>
        <taxon>Sphingobacteriales</taxon>
        <taxon>Sphingobacteriaceae</taxon>
        <taxon>Pedobacter</taxon>
    </lineage>
</organism>
<dbReference type="OrthoDB" id="1092431at2"/>
<reference evidence="2 3" key="1">
    <citation type="submission" date="2019-02" db="EMBL/GenBank/DDBJ databases">
        <title>Pedobacter sp. RP-3-21 sp. nov., isolated from Arctic soil.</title>
        <authorList>
            <person name="Dahal R.H."/>
        </authorList>
    </citation>
    <scope>NUCLEOTIDE SEQUENCE [LARGE SCALE GENOMIC DNA]</scope>
    <source>
        <strain evidence="2 3">RP-3-21</strain>
    </source>
</reference>
<comment type="caution">
    <text evidence="2">The sequence shown here is derived from an EMBL/GenBank/DDBJ whole genome shotgun (WGS) entry which is preliminary data.</text>
</comment>
<dbReference type="Pfam" id="PF00027">
    <property type="entry name" value="cNMP_binding"/>
    <property type="match status" value="1"/>
</dbReference>
<dbReference type="EMBL" id="SJSO01000003">
    <property type="protein sequence ID" value="TCD28800.1"/>
    <property type="molecule type" value="Genomic_DNA"/>
</dbReference>
<feature type="domain" description="Cyclic nucleotide-binding" evidence="1">
    <location>
        <begin position="30"/>
        <end position="115"/>
    </location>
</feature>
<dbReference type="InterPro" id="IPR000595">
    <property type="entry name" value="cNMP-bd_dom"/>
</dbReference>
<keyword evidence="3" id="KW-1185">Reference proteome</keyword>
<accession>A0A4R0PZU7</accession>
<gene>
    <name evidence="2" type="ORF">EZ456_04650</name>
</gene>
<dbReference type="InterPro" id="IPR018490">
    <property type="entry name" value="cNMP-bd_dom_sf"/>
</dbReference>